<accession>A0AAI9EDB6</accession>
<dbReference type="EMBL" id="CAVMBE010000056">
    <property type="protein sequence ID" value="CAK4031959.1"/>
    <property type="molecule type" value="Genomic_DNA"/>
</dbReference>
<evidence type="ECO:0000313" key="2">
    <source>
        <dbReference type="Proteomes" id="UP001296104"/>
    </source>
</evidence>
<proteinExistence type="predicted"/>
<sequence length="98" mass="10824">MKRIRHGMAAGEVYQNLRDGPGIQDRVQRQPRGYQPRARTALIAPTTAVFASPAWMMLCEGADFKAFGFVQLDINAADCEQKVDVFEVEQDTAVAPIA</sequence>
<evidence type="ECO:0000313" key="1">
    <source>
        <dbReference type="EMBL" id="CAK4031959.1"/>
    </source>
</evidence>
<protein>
    <submittedName>
        <fullName evidence="1">Uncharacterized protein</fullName>
    </submittedName>
</protein>
<keyword evidence="2" id="KW-1185">Reference proteome</keyword>
<organism evidence="1 2">
    <name type="scientific">Lecanosticta acicola</name>
    <dbReference type="NCBI Taxonomy" id="111012"/>
    <lineage>
        <taxon>Eukaryota</taxon>
        <taxon>Fungi</taxon>
        <taxon>Dikarya</taxon>
        <taxon>Ascomycota</taxon>
        <taxon>Pezizomycotina</taxon>
        <taxon>Dothideomycetes</taxon>
        <taxon>Dothideomycetidae</taxon>
        <taxon>Mycosphaerellales</taxon>
        <taxon>Mycosphaerellaceae</taxon>
        <taxon>Lecanosticta</taxon>
    </lineage>
</organism>
<comment type="caution">
    <text evidence="1">The sequence shown here is derived from an EMBL/GenBank/DDBJ whole genome shotgun (WGS) entry which is preliminary data.</text>
</comment>
<name>A0AAI9EDB6_9PEZI</name>
<gene>
    <name evidence="1" type="ORF">LECACI_7A007117</name>
</gene>
<dbReference type="Proteomes" id="UP001296104">
    <property type="component" value="Unassembled WGS sequence"/>
</dbReference>
<reference evidence="1" key="1">
    <citation type="submission" date="2023-11" db="EMBL/GenBank/DDBJ databases">
        <authorList>
            <person name="Alioto T."/>
            <person name="Alioto T."/>
            <person name="Gomez Garrido J."/>
        </authorList>
    </citation>
    <scope>NUCLEOTIDE SEQUENCE</scope>
</reference>
<dbReference type="AlphaFoldDB" id="A0AAI9EDB6"/>